<evidence type="ECO:0000256" key="2">
    <source>
        <dbReference type="ARBA" id="ARBA00022803"/>
    </source>
</evidence>
<proteinExistence type="predicted"/>
<keyword evidence="2 3" id="KW-0802">TPR repeat</keyword>
<evidence type="ECO:0000313" key="5">
    <source>
        <dbReference type="Proteomes" id="UP000785625"/>
    </source>
</evidence>
<accession>A0ABS2GVT6</accession>
<dbReference type="SMART" id="SM00028">
    <property type="entry name" value="TPR"/>
    <property type="match status" value="7"/>
</dbReference>
<organism evidence="4 5">
    <name type="scientific">Limosilactobacillus coleohominis</name>
    <dbReference type="NCBI Taxonomy" id="181675"/>
    <lineage>
        <taxon>Bacteria</taxon>
        <taxon>Bacillati</taxon>
        <taxon>Bacillota</taxon>
        <taxon>Bacilli</taxon>
        <taxon>Lactobacillales</taxon>
        <taxon>Lactobacillaceae</taxon>
        <taxon>Limosilactobacillus</taxon>
    </lineage>
</organism>
<evidence type="ECO:0000313" key="4">
    <source>
        <dbReference type="EMBL" id="MBM6939931.1"/>
    </source>
</evidence>
<gene>
    <name evidence="4" type="ORF">H5975_00245</name>
</gene>
<dbReference type="Pfam" id="PF13432">
    <property type="entry name" value="TPR_16"/>
    <property type="match status" value="4"/>
</dbReference>
<dbReference type="PANTHER" id="PTHR45586:SF15">
    <property type="entry name" value="TPR REPEAT-CONTAINING PROTEIN YPIA"/>
    <property type="match status" value="1"/>
</dbReference>
<dbReference type="SUPFAM" id="SSF48452">
    <property type="entry name" value="TPR-like"/>
    <property type="match status" value="2"/>
</dbReference>
<dbReference type="InterPro" id="IPR019734">
    <property type="entry name" value="TPR_rpt"/>
</dbReference>
<keyword evidence="5" id="KW-1185">Reference proteome</keyword>
<comment type="caution">
    <text evidence="4">The sequence shown here is derived from an EMBL/GenBank/DDBJ whole genome shotgun (WGS) entry which is preliminary data.</text>
</comment>
<dbReference type="Proteomes" id="UP000785625">
    <property type="component" value="Unassembled WGS sequence"/>
</dbReference>
<dbReference type="PROSITE" id="PS50005">
    <property type="entry name" value="TPR"/>
    <property type="match status" value="1"/>
</dbReference>
<dbReference type="InterPro" id="IPR011990">
    <property type="entry name" value="TPR-like_helical_dom_sf"/>
</dbReference>
<name>A0ABS2GVT6_9LACO</name>
<keyword evidence="1" id="KW-0677">Repeat</keyword>
<evidence type="ECO:0000256" key="3">
    <source>
        <dbReference type="PROSITE-ProRule" id="PRU00339"/>
    </source>
</evidence>
<evidence type="ECO:0000256" key="1">
    <source>
        <dbReference type="ARBA" id="ARBA00022737"/>
    </source>
</evidence>
<reference evidence="4 5" key="1">
    <citation type="journal article" date="2021" name="Sci. Rep.">
        <title>The distribution of antibiotic resistance genes in chicken gut microbiota commensals.</title>
        <authorList>
            <person name="Juricova H."/>
            <person name="Matiasovicova J."/>
            <person name="Kubasova T."/>
            <person name="Cejkova D."/>
            <person name="Rychlik I."/>
        </authorList>
    </citation>
    <scope>NUCLEOTIDE SEQUENCE [LARGE SCALE GENOMIC DNA]</scope>
    <source>
        <strain evidence="4 5">An574</strain>
    </source>
</reference>
<dbReference type="RefSeq" id="WP_204784398.1">
    <property type="nucleotide sequence ID" value="NZ_JACJKU010000001.1"/>
</dbReference>
<dbReference type="InterPro" id="IPR051012">
    <property type="entry name" value="CellSynth/LPSAsmb/PSIAsmb"/>
</dbReference>
<dbReference type="Gene3D" id="1.25.40.10">
    <property type="entry name" value="Tetratricopeptide repeat domain"/>
    <property type="match status" value="2"/>
</dbReference>
<sequence>MSYSEKMLDQLEAGQMEAAKKSFAWALRKDEDDTLFNLAEQLYGLGFLHQAQRIYLKLLDKYPDEDEIKTSLAEIAIDGGHNDEALAYLSQVPSSSPAYLQSLLVAADLYQTEEQFEVTEEKLREAYEIAPTEPAVLFALGEFYYLVAKYDQAIPLYIALIKQGYTEFAKVDIAGRLGMAYAQSGKFTQALGYLEQVDPQYQTSDIRFQTGLTQLHLGKLTDAIETLKDLIDYDDQYASAYPALASAYAQNNQFKQALTTAQEGLGVDQYNEQLFAQAADIASHLGDYKLMDKYLKAAHELDPENMTIALQYSNFLLQQQRYQDNIDLLSPFIKEHEVDPQLEWNLAQSYMKLEQFDKAGKAFETALPTYQDNPEFLRQLIDYYQETGQHDQLVDELEHYVELVPTDTEMIDLLDSYQNY</sequence>
<dbReference type="EMBL" id="JACJKU010000001">
    <property type="protein sequence ID" value="MBM6939931.1"/>
    <property type="molecule type" value="Genomic_DNA"/>
</dbReference>
<dbReference type="PANTHER" id="PTHR45586">
    <property type="entry name" value="TPR REPEAT-CONTAINING PROTEIN PA4667"/>
    <property type="match status" value="1"/>
</dbReference>
<dbReference type="Pfam" id="PF13181">
    <property type="entry name" value="TPR_8"/>
    <property type="match status" value="1"/>
</dbReference>
<feature type="repeat" description="TPR" evidence="3">
    <location>
        <begin position="340"/>
        <end position="373"/>
    </location>
</feature>
<protein>
    <submittedName>
        <fullName evidence="4">Tetratricopeptide repeat protein</fullName>
    </submittedName>
</protein>